<protein>
    <submittedName>
        <fullName evidence="1">Uncharacterized protein</fullName>
    </submittedName>
</protein>
<comment type="caution">
    <text evidence="1">The sequence shown here is derived from an EMBL/GenBank/DDBJ whole genome shotgun (WGS) entry which is preliminary data.</text>
</comment>
<reference evidence="1" key="2">
    <citation type="submission" date="2020-09" db="EMBL/GenBank/DDBJ databases">
        <authorList>
            <person name="Sun Q."/>
            <person name="Zhou Y."/>
        </authorList>
    </citation>
    <scope>NUCLEOTIDE SEQUENCE</scope>
    <source>
        <strain evidence="1">CGMCC 1.12997</strain>
    </source>
</reference>
<sequence>MVSGSNAETAKGKMQGSLRFGFAFGRDDVKCGLWGGRHTPGLKPHVCWLRERAKAEALAYLEAKAIWHTLRKEGMAFLRWWSEVEQGYGDDDSGDEERGDELAVAAVAVGHV</sequence>
<name>A0A917M4X1_9BACT</name>
<evidence type="ECO:0000313" key="2">
    <source>
        <dbReference type="Proteomes" id="UP000647241"/>
    </source>
</evidence>
<dbReference type="AlphaFoldDB" id="A0A917M4X1"/>
<dbReference type="EMBL" id="BMGT01000002">
    <property type="protein sequence ID" value="GGG77528.1"/>
    <property type="molecule type" value="Genomic_DNA"/>
</dbReference>
<evidence type="ECO:0000313" key="1">
    <source>
        <dbReference type="EMBL" id="GGG77528.1"/>
    </source>
</evidence>
<organism evidence="1 2">
    <name type="scientific">Edaphobacter dinghuensis</name>
    <dbReference type="NCBI Taxonomy" id="1560005"/>
    <lineage>
        <taxon>Bacteria</taxon>
        <taxon>Pseudomonadati</taxon>
        <taxon>Acidobacteriota</taxon>
        <taxon>Terriglobia</taxon>
        <taxon>Terriglobales</taxon>
        <taxon>Acidobacteriaceae</taxon>
        <taxon>Edaphobacter</taxon>
    </lineage>
</organism>
<dbReference type="Proteomes" id="UP000647241">
    <property type="component" value="Unassembled WGS sequence"/>
</dbReference>
<keyword evidence="2" id="KW-1185">Reference proteome</keyword>
<proteinExistence type="predicted"/>
<gene>
    <name evidence="1" type="ORF">GCM10011585_20820</name>
</gene>
<reference evidence="1" key="1">
    <citation type="journal article" date="2014" name="Int. J. Syst. Evol. Microbiol.">
        <title>Complete genome sequence of Corynebacterium casei LMG S-19264T (=DSM 44701T), isolated from a smear-ripened cheese.</title>
        <authorList>
            <consortium name="US DOE Joint Genome Institute (JGI-PGF)"/>
            <person name="Walter F."/>
            <person name="Albersmeier A."/>
            <person name="Kalinowski J."/>
            <person name="Ruckert C."/>
        </authorList>
    </citation>
    <scope>NUCLEOTIDE SEQUENCE</scope>
    <source>
        <strain evidence="1">CGMCC 1.12997</strain>
    </source>
</reference>
<accession>A0A917M4X1</accession>